<dbReference type="InterPro" id="IPR037359">
    <property type="entry name" value="NST/OST"/>
</dbReference>
<gene>
    <name evidence="4" type="ORF">C4K68_01045</name>
</gene>
<evidence type="ECO:0000256" key="1">
    <source>
        <dbReference type="ARBA" id="ARBA00022679"/>
    </source>
</evidence>
<protein>
    <submittedName>
        <fullName evidence="4">Sulfotransferase</fullName>
    </submittedName>
</protein>
<dbReference type="PANTHER" id="PTHR10605">
    <property type="entry name" value="HEPARAN SULFATE SULFOTRANSFERASE"/>
    <property type="match status" value="1"/>
</dbReference>
<evidence type="ECO:0000259" key="3">
    <source>
        <dbReference type="Pfam" id="PF00685"/>
    </source>
</evidence>
<organism evidence="4 5">
    <name type="scientific">Proteobacteria bacterium 228</name>
    <dbReference type="NCBI Taxonomy" id="2083153"/>
    <lineage>
        <taxon>Bacteria</taxon>
        <taxon>Pseudomonadati</taxon>
        <taxon>Pseudomonadota</taxon>
    </lineage>
</organism>
<dbReference type="PANTHER" id="PTHR10605:SF56">
    <property type="entry name" value="BIFUNCTIONAL HEPARAN SULFATE N-DEACETYLASE_N-SULFOTRANSFERASE"/>
    <property type="match status" value="1"/>
</dbReference>
<evidence type="ECO:0000313" key="5">
    <source>
        <dbReference type="Proteomes" id="UP000238196"/>
    </source>
</evidence>
<comment type="caution">
    <text evidence="4">The sequence shown here is derived from an EMBL/GenBank/DDBJ whole genome shotgun (WGS) entry which is preliminary data.</text>
</comment>
<dbReference type="AlphaFoldDB" id="A0A2S5KXF2"/>
<keyword evidence="2" id="KW-0325">Glycoprotein</keyword>
<dbReference type="GO" id="GO:0008146">
    <property type="term" value="F:sulfotransferase activity"/>
    <property type="evidence" value="ECO:0007669"/>
    <property type="project" value="InterPro"/>
</dbReference>
<dbReference type="InterPro" id="IPR000863">
    <property type="entry name" value="Sulfotransferase_dom"/>
</dbReference>
<name>A0A2S5KXF2_9PROT</name>
<feature type="domain" description="Sulfotransferase" evidence="3">
    <location>
        <begin position="34"/>
        <end position="230"/>
    </location>
</feature>
<proteinExistence type="predicted"/>
<dbReference type="Gene3D" id="3.40.50.300">
    <property type="entry name" value="P-loop containing nucleotide triphosphate hydrolases"/>
    <property type="match status" value="1"/>
</dbReference>
<dbReference type="Pfam" id="PF00685">
    <property type="entry name" value="Sulfotransfer_1"/>
    <property type="match status" value="1"/>
</dbReference>
<reference evidence="4 5" key="1">
    <citation type="submission" date="2018-02" db="EMBL/GenBank/DDBJ databases">
        <title>novel marine gammaproteobacteria from coastal saline agro ecosystem.</title>
        <authorList>
            <person name="Krishnan R."/>
            <person name="Ramesh Kumar N."/>
        </authorList>
    </citation>
    <scope>NUCLEOTIDE SEQUENCE [LARGE SCALE GENOMIC DNA]</scope>
    <source>
        <strain evidence="4 5">228</strain>
    </source>
</reference>
<dbReference type="EMBL" id="PRLP01000003">
    <property type="protein sequence ID" value="PPC79322.1"/>
    <property type="molecule type" value="Genomic_DNA"/>
</dbReference>
<accession>A0A2S5KXF2</accession>
<evidence type="ECO:0000313" key="4">
    <source>
        <dbReference type="EMBL" id="PPC79322.1"/>
    </source>
</evidence>
<keyword evidence="1" id="KW-0808">Transferase</keyword>
<dbReference type="SUPFAM" id="SSF52540">
    <property type="entry name" value="P-loop containing nucleoside triphosphate hydrolases"/>
    <property type="match status" value="1"/>
</dbReference>
<evidence type="ECO:0000256" key="2">
    <source>
        <dbReference type="ARBA" id="ARBA00023180"/>
    </source>
</evidence>
<dbReference type="InterPro" id="IPR027417">
    <property type="entry name" value="P-loop_NTPase"/>
</dbReference>
<dbReference type="OrthoDB" id="981508at2"/>
<dbReference type="Proteomes" id="UP000238196">
    <property type="component" value="Unassembled WGS sequence"/>
</dbReference>
<sequence>MCRIARIHLPTLRDGMRQTQKNINSLVTTNTTKPNFFLLGAGRCGSTTLYSMLRQHPQIFMPDIKEPSHFCSYFQVVKDPVSYFQLFNPVEGQTAIGEASHVYLSNPESAPVIHTLFPKARFILILRSPTERAYSLYQWTRKANLEPCETFEEALEVEGQRYVNADFFNKCPQYFWNFMYVRSSYFDVQWARYLRFYSPEQFFVLSLNELVANPVHWMQQIFRFLDVDSSFIPAIRHLNARECTPMLAETKQRLDSHFKATVAATNALAGRDLHLD</sequence>